<keyword evidence="5" id="KW-1185">Reference proteome</keyword>
<dbReference type="InterPro" id="IPR001506">
    <property type="entry name" value="Peptidase_M12A"/>
</dbReference>
<feature type="domain" description="Peptidase M12A" evidence="3">
    <location>
        <begin position="1"/>
        <end position="32"/>
    </location>
</feature>
<dbReference type="Proteomes" id="UP000230423">
    <property type="component" value="Unassembled WGS sequence"/>
</dbReference>
<sequence length="178" mass="20604">MVSKDVDYMETMGSYIIGFYDLLMMNMYYNCTDACKGVPTRCYNGGFVNPRNCSKCICPSGYGGRFCNRRPPGCGSVHHATRNWKILENKLELNGSKAEPDGFLRCNYWIKVLYEELSRDDAHVEFKHGSCDNIEQIPDDYYVEYYAEETEENGSDKEHKDKDENKLPTGVKLKYRHL</sequence>
<feature type="compositionally biased region" description="Basic and acidic residues" evidence="2">
    <location>
        <begin position="154"/>
        <end position="166"/>
    </location>
</feature>
<comment type="caution">
    <text evidence="1">Lacks conserved residue(s) required for the propagation of feature annotation.</text>
</comment>
<dbReference type="OrthoDB" id="6061307at2759"/>
<dbReference type="PROSITE" id="PS51864">
    <property type="entry name" value="ASTACIN"/>
    <property type="match status" value="1"/>
</dbReference>
<proteinExistence type="predicted"/>
<accession>A0A2G9TNY6</accession>
<protein>
    <recommendedName>
        <fullName evidence="3">Peptidase M12A domain-containing protein</fullName>
    </recommendedName>
</protein>
<evidence type="ECO:0000259" key="3">
    <source>
        <dbReference type="PROSITE" id="PS51864"/>
    </source>
</evidence>
<reference evidence="4 5" key="1">
    <citation type="submission" date="2015-09" db="EMBL/GenBank/DDBJ databases">
        <title>Draft genome of the parasitic nematode Teladorsagia circumcincta isolate WARC Sus (inbred).</title>
        <authorList>
            <person name="Mitreva M."/>
        </authorList>
    </citation>
    <scope>NUCLEOTIDE SEQUENCE [LARGE SCALE GENOMIC DNA]</scope>
    <source>
        <strain evidence="4 5">S</strain>
    </source>
</reference>
<dbReference type="AlphaFoldDB" id="A0A2G9TNY6"/>
<dbReference type="GO" id="GO:0006508">
    <property type="term" value="P:proteolysis"/>
    <property type="evidence" value="ECO:0007669"/>
    <property type="project" value="InterPro"/>
</dbReference>
<evidence type="ECO:0000313" key="4">
    <source>
        <dbReference type="EMBL" id="PIO59608.1"/>
    </source>
</evidence>
<organism evidence="4 5">
    <name type="scientific">Teladorsagia circumcincta</name>
    <name type="common">Brown stomach worm</name>
    <name type="synonym">Ostertagia circumcincta</name>
    <dbReference type="NCBI Taxonomy" id="45464"/>
    <lineage>
        <taxon>Eukaryota</taxon>
        <taxon>Metazoa</taxon>
        <taxon>Ecdysozoa</taxon>
        <taxon>Nematoda</taxon>
        <taxon>Chromadorea</taxon>
        <taxon>Rhabditida</taxon>
        <taxon>Rhabditina</taxon>
        <taxon>Rhabditomorpha</taxon>
        <taxon>Strongyloidea</taxon>
        <taxon>Trichostrongylidae</taxon>
        <taxon>Teladorsagia</taxon>
    </lineage>
</organism>
<evidence type="ECO:0000256" key="2">
    <source>
        <dbReference type="SAM" id="MobiDB-lite"/>
    </source>
</evidence>
<feature type="region of interest" description="Disordered" evidence="2">
    <location>
        <begin position="148"/>
        <end position="178"/>
    </location>
</feature>
<name>A0A2G9TNY6_TELCI</name>
<evidence type="ECO:0000256" key="1">
    <source>
        <dbReference type="PROSITE-ProRule" id="PRU01211"/>
    </source>
</evidence>
<dbReference type="EMBL" id="KZ357394">
    <property type="protein sequence ID" value="PIO59608.1"/>
    <property type="molecule type" value="Genomic_DNA"/>
</dbReference>
<gene>
    <name evidence="4" type="ORF">TELCIR_18925</name>
</gene>
<evidence type="ECO:0000313" key="5">
    <source>
        <dbReference type="Proteomes" id="UP000230423"/>
    </source>
</evidence>
<dbReference type="GO" id="GO:0004222">
    <property type="term" value="F:metalloendopeptidase activity"/>
    <property type="evidence" value="ECO:0007669"/>
    <property type="project" value="InterPro"/>
</dbReference>